<gene>
    <name evidence="2" type="ORF">ATOP_18340</name>
</gene>
<dbReference type="RefSeq" id="WP_265591081.1">
    <property type="nucleotide sequence ID" value="NZ_BQKC01000002.1"/>
</dbReference>
<proteinExistence type="predicted"/>
<organism evidence="2 3">
    <name type="scientific">Granulimonas faecalis</name>
    <dbReference type="NCBI Taxonomy" id="2894155"/>
    <lineage>
        <taxon>Bacteria</taxon>
        <taxon>Bacillati</taxon>
        <taxon>Actinomycetota</taxon>
        <taxon>Coriobacteriia</taxon>
        <taxon>Coriobacteriales</taxon>
        <taxon>Kribbibacteriaceae</taxon>
        <taxon>Granulimonas</taxon>
    </lineage>
</organism>
<reference evidence="2" key="1">
    <citation type="journal article" date="2022" name="Int. J. Syst. Evol. Microbiol.">
        <title>Granulimonas faecalis gen. nov., sp. nov., and Leptogranulimonas caecicola gen. nov., sp. nov., novel lactate-producing Atopobiaceae bacteria isolated from mouse intestines, and an emended description of the family Atopobiaceae.</title>
        <authorList>
            <person name="Morinaga K."/>
            <person name="Kusada H."/>
            <person name="Sakamoto S."/>
            <person name="Murakami T."/>
            <person name="Toyoda A."/>
            <person name="Mori H."/>
            <person name="Meng X.Y."/>
            <person name="Takashino M."/>
            <person name="Murotomi K."/>
            <person name="Tamaki H."/>
        </authorList>
    </citation>
    <scope>NUCLEOTIDE SEQUENCE</scope>
    <source>
        <strain evidence="2">OPF53</strain>
    </source>
</reference>
<evidence type="ECO:0000256" key="1">
    <source>
        <dbReference type="SAM" id="MobiDB-lite"/>
    </source>
</evidence>
<sequence>MAERAADARRVRVPSKVMEEARSVLGLSEDVSDRALVAGALCWVAQHGDPDGLPDDSIFVAGKVSARARRLSSDTALESAAEEARRAAAASLVGAVVSMALLSGEVRDRPLEEALRTWNTVSKASDSDVDRAFSEAIGRFCPGSLAIRAADRIAEMGPTDPVEACRAAASMGAVAALCSLASLAGGVRDRPLEEALRGWNSSSTMADPERDPFVARALDRMIPGPAVRSSVRSVAVNERAERAADRALSGTGNHDRPRKVAQ</sequence>
<dbReference type="AlphaFoldDB" id="A0AAV5B410"/>
<comment type="caution">
    <text evidence="2">The sequence shown here is derived from an EMBL/GenBank/DDBJ whole genome shotgun (WGS) entry which is preliminary data.</text>
</comment>
<protein>
    <recommendedName>
        <fullName evidence="4">ADP-ribosylglycohydrolase</fullName>
    </recommendedName>
</protein>
<feature type="region of interest" description="Disordered" evidence="1">
    <location>
        <begin position="229"/>
        <end position="262"/>
    </location>
</feature>
<name>A0AAV5B410_9ACTN</name>
<keyword evidence="3" id="KW-1185">Reference proteome</keyword>
<evidence type="ECO:0008006" key="4">
    <source>
        <dbReference type="Google" id="ProtNLM"/>
    </source>
</evidence>
<dbReference type="Proteomes" id="UP001055025">
    <property type="component" value="Unassembled WGS sequence"/>
</dbReference>
<evidence type="ECO:0000313" key="2">
    <source>
        <dbReference type="EMBL" id="GJM56179.1"/>
    </source>
</evidence>
<dbReference type="EMBL" id="BQKC01000002">
    <property type="protein sequence ID" value="GJM56179.1"/>
    <property type="molecule type" value="Genomic_DNA"/>
</dbReference>
<evidence type="ECO:0000313" key="3">
    <source>
        <dbReference type="Proteomes" id="UP001055025"/>
    </source>
</evidence>
<accession>A0AAV5B410</accession>